<dbReference type="AlphaFoldDB" id="A0A1H8VK61"/>
<dbReference type="GO" id="GO:0016787">
    <property type="term" value="F:hydrolase activity"/>
    <property type="evidence" value="ECO:0007669"/>
    <property type="project" value="UniProtKB-KW"/>
</dbReference>
<dbReference type="STRING" id="406100.SAMN04488052_11324"/>
<dbReference type="Proteomes" id="UP000199657">
    <property type="component" value="Unassembled WGS sequence"/>
</dbReference>
<evidence type="ECO:0000313" key="2">
    <source>
        <dbReference type="EMBL" id="SEP15759.1"/>
    </source>
</evidence>
<keyword evidence="3" id="KW-1185">Reference proteome</keyword>
<dbReference type="OrthoDB" id="7841006at2"/>
<dbReference type="InterPro" id="IPR009215">
    <property type="entry name" value="TIM-br_IGPS-like"/>
</dbReference>
<organism evidence="2 3">
    <name type="scientific">Aquisalimonas asiatica</name>
    <dbReference type="NCBI Taxonomy" id="406100"/>
    <lineage>
        <taxon>Bacteria</taxon>
        <taxon>Pseudomonadati</taxon>
        <taxon>Pseudomonadota</taxon>
        <taxon>Gammaproteobacteria</taxon>
        <taxon>Chromatiales</taxon>
        <taxon>Ectothiorhodospiraceae</taxon>
        <taxon>Aquisalimonas</taxon>
    </lineage>
</organism>
<dbReference type="Pfam" id="PF09370">
    <property type="entry name" value="PEP_hydrolase"/>
    <property type="match status" value="1"/>
</dbReference>
<dbReference type="SUPFAM" id="SSF51621">
    <property type="entry name" value="Phosphoenolpyruvate/pyruvate domain"/>
    <property type="match status" value="1"/>
</dbReference>
<reference evidence="2 3" key="1">
    <citation type="submission" date="2016-10" db="EMBL/GenBank/DDBJ databases">
        <authorList>
            <person name="de Groot N.N."/>
        </authorList>
    </citation>
    <scope>NUCLEOTIDE SEQUENCE [LARGE SCALE GENOMIC DNA]</scope>
    <source>
        <strain evidence="2 3">CGMCC 1.6291</strain>
    </source>
</reference>
<keyword evidence="2" id="KW-0670">Pyruvate</keyword>
<dbReference type="Gene3D" id="3.20.20.70">
    <property type="entry name" value="Aldolase class I"/>
    <property type="match status" value="1"/>
</dbReference>
<dbReference type="InterPro" id="IPR013785">
    <property type="entry name" value="Aldolase_TIM"/>
</dbReference>
<dbReference type="EMBL" id="FOEG01000013">
    <property type="protein sequence ID" value="SEP15759.1"/>
    <property type="molecule type" value="Genomic_DNA"/>
</dbReference>
<evidence type="ECO:0000259" key="1">
    <source>
        <dbReference type="Pfam" id="PF09370"/>
    </source>
</evidence>
<sequence>MEAERDRDGYLVATLAEAADLHPAPALFSPLTAGLDPHLATMACTLPIGDNNGALLAATRDGTPPGASTLAAVLAHDPFRRPAELLEQLRAAGYRGIANWPSVAPLAGELAAALDHSGFRFEEELAMLRLAGEAGMETAIIVHTREQMTAALDARPGTLVITPGLSSPDAAQREKRAEAVLAMAAEARSASTGIVRIHLHPGFAALQTAPRPEGVGALRHYNRS</sequence>
<name>A0A1H8VK61_9GAMM</name>
<gene>
    <name evidence="2" type="ORF">SAMN04488052_11324</name>
</gene>
<keyword evidence="2" id="KW-0378">Hydrolase</keyword>
<proteinExistence type="predicted"/>
<dbReference type="RefSeq" id="WP_091646181.1">
    <property type="nucleotide sequence ID" value="NZ_FOEG01000013.1"/>
</dbReference>
<feature type="domain" description="TIM-barrel" evidence="1">
    <location>
        <begin position="40"/>
        <end position="173"/>
    </location>
</feature>
<dbReference type="InterPro" id="IPR015813">
    <property type="entry name" value="Pyrv/PenolPyrv_kinase-like_dom"/>
</dbReference>
<protein>
    <submittedName>
        <fullName evidence="2">Phosphoenolpyruvate hydrolase-like</fullName>
    </submittedName>
</protein>
<accession>A0A1H8VK61</accession>
<evidence type="ECO:0000313" key="3">
    <source>
        <dbReference type="Proteomes" id="UP000199657"/>
    </source>
</evidence>